<evidence type="ECO:0000313" key="2">
    <source>
        <dbReference type="EMBL" id="GGE34086.1"/>
    </source>
</evidence>
<dbReference type="RefSeq" id="WP_188408506.1">
    <property type="nucleotide sequence ID" value="NZ_BMCP01000001.1"/>
</dbReference>
<proteinExistence type="predicted"/>
<dbReference type="InterPro" id="IPR018648">
    <property type="entry name" value="DUF2076"/>
</dbReference>
<gene>
    <name evidence="2" type="ORF">GCM10007276_09300</name>
</gene>
<evidence type="ECO:0000313" key="3">
    <source>
        <dbReference type="Proteomes" id="UP000602745"/>
    </source>
</evidence>
<accession>A0A8J2YBQ9</accession>
<sequence>MTEQERLLIDALFDRLAVIDTASHDRETEGFILEKLKGNPSLAYTLAQTVLMQNQELAAAEARIVNLQAELDRQDGTSSRPFKRDDLRVADHIGRTDATGFLASAAAVTLAVTSV</sequence>
<keyword evidence="1" id="KW-0175">Coiled coil</keyword>
<dbReference type="Proteomes" id="UP000602745">
    <property type="component" value="Unassembled WGS sequence"/>
</dbReference>
<dbReference type="Pfam" id="PF09849">
    <property type="entry name" value="DUF2076"/>
    <property type="match status" value="1"/>
</dbReference>
<dbReference type="AlphaFoldDB" id="A0A8J2YBQ9"/>
<dbReference type="EMBL" id="BMCP01000001">
    <property type="protein sequence ID" value="GGE34086.1"/>
    <property type="molecule type" value="Genomic_DNA"/>
</dbReference>
<organism evidence="2 3">
    <name type="scientific">Agaricicola taiwanensis</name>
    <dbReference type="NCBI Taxonomy" id="591372"/>
    <lineage>
        <taxon>Bacteria</taxon>
        <taxon>Pseudomonadati</taxon>
        <taxon>Pseudomonadota</taxon>
        <taxon>Alphaproteobacteria</taxon>
        <taxon>Rhodobacterales</taxon>
        <taxon>Paracoccaceae</taxon>
        <taxon>Agaricicola</taxon>
    </lineage>
</organism>
<reference evidence="2" key="2">
    <citation type="submission" date="2020-09" db="EMBL/GenBank/DDBJ databases">
        <authorList>
            <person name="Sun Q."/>
            <person name="Sedlacek I."/>
        </authorList>
    </citation>
    <scope>NUCLEOTIDE SEQUENCE</scope>
    <source>
        <strain evidence="2">CCM 7684</strain>
    </source>
</reference>
<name>A0A8J2YBQ9_9RHOB</name>
<reference evidence="2" key="1">
    <citation type="journal article" date="2014" name="Int. J. Syst. Evol. Microbiol.">
        <title>Complete genome sequence of Corynebacterium casei LMG S-19264T (=DSM 44701T), isolated from a smear-ripened cheese.</title>
        <authorList>
            <consortium name="US DOE Joint Genome Institute (JGI-PGF)"/>
            <person name="Walter F."/>
            <person name="Albersmeier A."/>
            <person name="Kalinowski J."/>
            <person name="Ruckert C."/>
        </authorList>
    </citation>
    <scope>NUCLEOTIDE SEQUENCE</scope>
    <source>
        <strain evidence="2">CCM 7684</strain>
    </source>
</reference>
<evidence type="ECO:0000256" key="1">
    <source>
        <dbReference type="SAM" id="Coils"/>
    </source>
</evidence>
<protein>
    <submittedName>
        <fullName evidence="2">Uncharacterized protein</fullName>
    </submittedName>
</protein>
<comment type="caution">
    <text evidence="2">The sequence shown here is derived from an EMBL/GenBank/DDBJ whole genome shotgun (WGS) entry which is preliminary data.</text>
</comment>
<keyword evidence="3" id="KW-1185">Reference proteome</keyword>
<feature type="coiled-coil region" evidence="1">
    <location>
        <begin position="50"/>
        <end position="77"/>
    </location>
</feature>